<keyword evidence="8" id="KW-1185">Reference proteome</keyword>
<feature type="transmembrane region" description="Helical" evidence="6">
    <location>
        <begin position="197"/>
        <end position="214"/>
    </location>
</feature>
<protein>
    <submittedName>
        <fullName evidence="7">Uncharacterized protein</fullName>
    </submittedName>
</protein>
<keyword evidence="3 6" id="KW-1133">Transmembrane helix</keyword>
<keyword evidence="4 6" id="KW-0472">Membrane</keyword>
<organism evidence="7 8">
    <name type="scientific">Puccinia sorghi</name>
    <dbReference type="NCBI Taxonomy" id="27349"/>
    <lineage>
        <taxon>Eukaryota</taxon>
        <taxon>Fungi</taxon>
        <taxon>Dikarya</taxon>
        <taxon>Basidiomycota</taxon>
        <taxon>Pucciniomycotina</taxon>
        <taxon>Pucciniomycetes</taxon>
        <taxon>Pucciniales</taxon>
        <taxon>Pucciniaceae</taxon>
        <taxon>Puccinia</taxon>
    </lineage>
</organism>
<dbReference type="PANTHER" id="PTHR12570:SF65">
    <property type="entry name" value="MAGNESIUM TRANSPORTER NIPA9-RELATED"/>
    <property type="match status" value="1"/>
</dbReference>
<evidence type="ECO:0000256" key="2">
    <source>
        <dbReference type="ARBA" id="ARBA00022692"/>
    </source>
</evidence>
<accession>A0A0L6V162</accession>
<dbReference type="OrthoDB" id="165382at2759"/>
<sequence length="606" mass="65909">MSNIWAIFPQSSSSSSRFQLLQGRVPPTPAFFSSRSAALIETVYDRYDDGSGLSRAIHQHVCLLSPTSTNYPLIGVGISVAGNLLISVALNLQKLAHRRLADAMPSAARWPISRPESSPLMDHELPNDGSAIYHLRSGGSASFSCPPASSETLYPVSLGANGFAPASLVAPLGTVALVGNCVAAPILLGEKFRKRDWLGIGLAIIGATTNVYSLPADHPRNIQYVKVVLNSPRDSEALSPDQLAFAIRQLGFILYSSLCLLAILLLMLIIHASMISLLMCLSHTHLANRFIGIDVGLCAISGIISSAVLSPHGHLKPNMLLWLQEDSPSCLQRPSAHCSIFSLLIGWSFLLIPPEDSYVRRNDRPIKISDCFAYSFWYPITWIMLVVMLVTAILQIIFLNRALQRYESKHVVPIQFVLFTIMAVIGSTILYGDFRNLGSAQVGNFIFACGFIFTGVHILTREDASKEEEEEEDEPVSHEPRWPRLRCRHTSLAPVPEEEPSELCGLTDVAISPSLPNQSFGAGHALGSATFQADQLVLESPQKVTSPSSSWTPAQFSAGSASPRVISRQRSQPILFPRAFGTPGYYLIATSVSRSHGTSHGFPALV</sequence>
<dbReference type="GO" id="GO:0015095">
    <property type="term" value="F:magnesium ion transmembrane transporter activity"/>
    <property type="evidence" value="ECO:0007669"/>
    <property type="project" value="InterPro"/>
</dbReference>
<evidence type="ECO:0000256" key="3">
    <source>
        <dbReference type="ARBA" id="ARBA00022989"/>
    </source>
</evidence>
<dbReference type="Pfam" id="PF05653">
    <property type="entry name" value="Mg_trans_NIPA"/>
    <property type="match status" value="2"/>
</dbReference>
<dbReference type="InterPro" id="IPR037185">
    <property type="entry name" value="EmrE-like"/>
</dbReference>
<dbReference type="PANTHER" id="PTHR12570">
    <property type="match status" value="1"/>
</dbReference>
<evidence type="ECO:0000256" key="4">
    <source>
        <dbReference type="ARBA" id="ARBA00023136"/>
    </source>
</evidence>
<feature type="transmembrane region" description="Helical" evidence="6">
    <location>
        <begin position="290"/>
        <end position="314"/>
    </location>
</feature>
<feature type="transmembrane region" description="Helical" evidence="6">
    <location>
        <begin position="372"/>
        <end position="398"/>
    </location>
</feature>
<dbReference type="EMBL" id="LAVV01007864">
    <property type="protein sequence ID" value="KNZ54523.1"/>
    <property type="molecule type" value="Genomic_DNA"/>
</dbReference>
<feature type="transmembrane region" description="Helical" evidence="6">
    <location>
        <begin position="442"/>
        <end position="460"/>
    </location>
</feature>
<comment type="subcellular location">
    <subcellularLocation>
        <location evidence="1">Membrane</location>
        <topology evidence="1">Multi-pass membrane protein</topology>
    </subcellularLocation>
</comment>
<evidence type="ECO:0000256" key="5">
    <source>
        <dbReference type="SAM" id="MobiDB-lite"/>
    </source>
</evidence>
<gene>
    <name evidence="7" type="ORF">VP01_2926g2</name>
</gene>
<evidence type="ECO:0000313" key="7">
    <source>
        <dbReference type="EMBL" id="KNZ54523.1"/>
    </source>
</evidence>
<feature type="transmembrane region" description="Helical" evidence="6">
    <location>
        <begin position="252"/>
        <end position="278"/>
    </location>
</feature>
<comment type="caution">
    <text evidence="7">The sequence shown here is derived from an EMBL/GenBank/DDBJ whole genome shotgun (WGS) entry which is preliminary data.</text>
</comment>
<dbReference type="SUPFAM" id="SSF103481">
    <property type="entry name" value="Multidrug resistance efflux transporter EmrE"/>
    <property type="match status" value="1"/>
</dbReference>
<evidence type="ECO:0000256" key="1">
    <source>
        <dbReference type="ARBA" id="ARBA00004141"/>
    </source>
</evidence>
<dbReference type="STRING" id="27349.A0A0L6V162"/>
<dbReference type="Proteomes" id="UP000037035">
    <property type="component" value="Unassembled WGS sequence"/>
</dbReference>
<feature type="transmembrane region" description="Helical" evidence="6">
    <location>
        <begin position="410"/>
        <end position="430"/>
    </location>
</feature>
<evidence type="ECO:0000313" key="8">
    <source>
        <dbReference type="Proteomes" id="UP000037035"/>
    </source>
</evidence>
<reference evidence="7 8" key="1">
    <citation type="submission" date="2015-08" db="EMBL/GenBank/DDBJ databases">
        <title>Next Generation Sequencing and Analysis of the Genome of Puccinia sorghi L Schw, the Causal Agent of Maize Common Rust.</title>
        <authorList>
            <person name="Rochi L."/>
            <person name="Burguener G."/>
            <person name="Darino M."/>
            <person name="Turjanski A."/>
            <person name="Kreff E."/>
            <person name="Dieguez M.J."/>
            <person name="Sacco F."/>
        </authorList>
    </citation>
    <scope>NUCLEOTIDE SEQUENCE [LARGE SCALE GENOMIC DNA]</scope>
    <source>
        <strain evidence="7 8">RO10H11247</strain>
    </source>
</reference>
<proteinExistence type="predicted"/>
<dbReference type="VEuPathDB" id="FungiDB:VP01_2926g2"/>
<feature type="compositionally biased region" description="Polar residues" evidence="5">
    <location>
        <begin position="544"/>
        <end position="560"/>
    </location>
</feature>
<dbReference type="InterPro" id="IPR008521">
    <property type="entry name" value="Mg_trans_NIPA"/>
</dbReference>
<dbReference type="AlphaFoldDB" id="A0A0L6V162"/>
<feature type="region of interest" description="Disordered" evidence="5">
    <location>
        <begin position="544"/>
        <end position="565"/>
    </location>
</feature>
<evidence type="ECO:0000256" key="6">
    <source>
        <dbReference type="SAM" id="Phobius"/>
    </source>
</evidence>
<dbReference type="GO" id="GO:0016020">
    <property type="term" value="C:membrane"/>
    <property type="evidence" value="ECO:0007669"/>
    <property type="project" value="UniProtKB-SubCell"/>
</dbReference>
<keyword evidence="2 6" id="KW-0812">Transmembrane</keyword>
<name>A0A0L6V162_9BASI</name>